<dbReference type="RefSeq" id="WP_194704809.1">
    <property type="nucleotide sequence ID" value="NZ_JADKPN010000001.1"/>
</dbReference>
<sequence length="127" mass="14769">MRRAPHENVATVLVEPCALADLELELMVLDLRVWPIRTAPNCLDGARTEFQVRRRLVEAQRGRWDCAAAWTPVWIGFGPRWRTRDEPLPWEAHKALWQVLDAYADHVRFHRRLGGVTPLLVQEDLAR</sequence>
<name>A0A930VBJ4_9ACTN</name>
<comment type="caution">
    <text evidence="1">The sequence shown here is derived from an EMBL/GenBank/DDBJ whole genome shotgun (WGS) entry which is preliminary data.</text>
</comment>
<gene>
    <name evidence="1" type="ORF">ISU07_00555</name>
</gene>
<accession>A0A930VBJ4</accession>
<reference evidence="1" key="1">
    <citation type="submission" date="2020-11" db="EMBL/GenBank/DDBJ databases">
        <title>Nocardioides sp. nov., isolated from Soil of Cynanchum wilfordii Hemsley rhizosphere.</title>
        <authorList>
            <person name="Lee J.-S."/>
            <person name="Suh M.K."/>
            <person name="Kim J.-S."/>
        </authorList>
    </citation>
    <scope>NUCLEOTIDE SEQUENCE</scope>
    <source>
        <strain evidence="1">KCTC 19275</strain>
    </source>
</reference>
<evidence type="ECO:0000313" key="1">
    <source>
        <dbReference type="EMBL" id="MBF4761602.1"/>
    </source>
</evidence>
<dbReference type="AlphaFoldDB" id="A0A930VBJ4"/>
<keyword evidence="2" id="KW-1185">Reference proteome</keyword>
<dbReference type="EMBL" id="JADKPN010000001">
    <property type="protein sequence ID" value="MBF4761602.1"/>
    <property type="molecule type" value="Genomic_DNA"/>
</dbReference>
<dbReference type="Proteomes" id="UP000640489">
    <property type="component" value="Unassembled WGS sequence"/>
</dbReference>
<organism evidence="1 2">
    <name type="scientific">Nocardioides islandensis</name>
    <dbReference type="NCBI Taxonomy" id="433663"/>
    <lineage>
        <taxon>Bacteria</taxon>
        <taxon>Bacillati</taxon>
        <taxon>Actinomycetota</taxon>
        <taxon>Actinomycetes</taxon>
        <taxon>Propionibacteriales</taxon>
        <taxon>Nocardioidaceae</taxon>
        <taxon>Nocardioides</taxon>
    </lineage>
</organism>
<proteinExistence type="predicted"/>
<evidence type="ECO:0000313" key="2">
    <source>
        <dbReference type="Proteomes" id="UP000640489"/>
    </source>
</evidence>
<protein>
    <submittedName>
        <fullName evidence="1">Uncharacterized protein</fullName>
    </submittedName>
</protein>